<organism evidence="2 3">
    <name type="scientific">Micromonospora antibiotica</name>
    <dbReference type="NCBI Taxonomy" id="2807623"/>
    <lineage>
        <taxon>Bacteria</taxon>
        <taxon>Bacillati</taxon>
        <taxon>Actinomycetota</taxon>
        <taxon>Actinomycetes</taxon>
        <taxon>Micromonosporales</taxon>
        <taxon>Micromonosporaceae</taxon>
        <taxon>Micromonospora</taxon>
    </lineage>
</organism>
<proteinExistence type="predicted"/>
<evidence type="ECO:0000313" key="3">
    <source>
        <dbReference type="Proteomes" id="UP000671399"/>
    </source>
</evidence>
<sequence length="176" mass="18260">MVLGFVVAVVLITVITMILRCRGGSRDLLGSQVRELQARAAAAASPGADTRQWDAATRIADARRHEAAARATTADDVPSDPLTAAASTADTASPATVDHPAADRSAQDPTVPLEGRSAPPDAMVDAFAWLRIAALVEAGHREQAVDLLSTTMAISTDEAQLLVDGLADAGGERRPD</sequence>
<protein>
    <recommendedName>
        <fullName evidence="4">Secreted protein</fullName>
    </recommendedName>
</protein>
<evidence type="ECO:0008006" key="4">
    <source>
        <dbReference type="Google" id="ProtNLM"/>
    </source>
</evidence>
<dbReference type="RefSeq" id="WP_208570255.1">
    <property type="nucleotide sequence ID" value="NZ_JAGFWR010000028.1"/>
</dbReference>
<dbReference type="EMBL" id="JAGFWR010000028">
    <property type="protein sequence ID" value="MBO4164735.1"/>
    <property type="molecule type" value="Genomic_DNA"/>
</dbReference>
<dbReference type="Proteomes" id="UP000671399">
    <property type="component" value="Unassembled WGS sequence"/>
</dbReference>
<evidence type="ECO:0000256" key="1">
    <source>
        <dbReference type="SAM" id="MobiDB-lite"/>
    </source>
</evidence>
<feature type="region of interest" description="Disordered" evidence="1">
    <location>
        <begin position="67"/>
        <end position="117"/>
    </location>
</feature>
<gene>
    <name evidence="2" type="ORF">JQN83_28570</name>
</gene>
<feature type="compositionally biased region" description="Low complexity" evidence="1">
    <location>
        <begin position="69"/>
        <end position="98"/>
    </location>
</feature>
<keyword evidence="3" id="KW-1185">Reference proteome</keyword>
<name>A0ABS3VGH6_9ACTN</name>
<evidence type="ECO:0000313" key="2">
    <source>
        <dbReference type="EMBL" id="MBO4164735.1"/>
    </source>
</evidence>
<accession>A0ABS3VGH6</accession>
<reference evidence="2 3" key="1">
    <citation type="submission" date="2021-03" db="EMBL/GenBank/DDBJ databases">
        <authorList>
            <person name="Lee D.-H."/>
        </authorList>
    </citation>
    <scope>NUCLEOTIDE SEQUENCE [LARGE SCALE GENOMIC DNA]</scope>
    <source>
        <strain evidence="2 3">MMS20-R2-23</strain>
    </source>
</reference>
<comment type="caution">
    <text evidence="2">The sequence shown here is derived from an EMBL/GenBank/DDBJ whole genome shotgun (WGS) entry which is preliminary data.</text>
</comment>